<proteinExistence type="inferred from homology"/>
<name>A0A1Y2L8G5_9PROT</name>
<dbReference type="PANTHER" id="PTHR30126:SF77">
    <property type="entry name" value="TRANSCRIPTIONAL REGULATORY PROTEIN"/>
    <property type="match status" value="1"/>
</dbReference>
<evidence type="ECO:0000313" key="6">
    <source>
        <dbReference type="EMBL" id="OSQ46633.1"/>
    </source>
</evidence>
<dbReference type="OrthoDB" id="9791253at2"/>
<dbReference type="EMBL" id="JFKB01000011">
    <property type="protein sequence ID" value="OSQ46633.1"/>
    <property type="molecule type" value="Genomic_DNA"/>
</dbReference>
<accession>A0A1Y2L8G5</accession>
<evidence type="ECO:0000256" key="1">
    <source>
        <dbReference type="ARBA" id="ARBA00009437"/>
    </source>
</evidence>
<evidence type="ECO:0000259" key="5">
    <source>
        <dbReference type="PROSITE" id="PS50931"/>
    </source>
</evidence>
<dbReference type="STRING" id="1293890.TALK_15570"/>
<dbReference type="InterPro" id="IPR000847">
    <property type="entry name" value="LysR_HTH_N"/>
</dbReference>
<dbReference type="CDD" id="cd05466">
    <property type="entry name" value="PBP2_LTTR_substrate"/>
    <property type="match status" value="1"/>
</dbReference>
<dbReference type="PANTHER" id="PTHR30126">
    <property type="entry name" value="HTH-TYPE TRANSCRIPTIONAL REGULATOR"/>
    <property type="match status" value="1"/>
</dbReference>
<dbReference type="RefSeq" id="WP_085620072.1">
    <property type="nucleotide sequence ID" value="NZ_JFKB01000011.1"/>
</dbReference>
<dbReference type="Pfam" id="PF03466">
    <property type="entry name" value="LysR_substrate"/>
    <property type="match status" value="1"/>
</dbReference>
<dbReference type="PROSITE" id="PS50931">
    <property type="entry name" value="HTH_LYSR"/>
    <property type="match status" value="1"/>
</dbReference>
<dbReference type="AlphaFoldDB" id="A0A1Y2L8G5"/>
<dbReference type="Gene3D" id="3.40.190.10">
    <property type="entry name" value="Periplasmic binding protein-like II"/>
    <property type="match status" value="2"/>
</dbReference>
<dbReference type="InterPro" id="IPR005119">
    <property type="entry name" value="LysR_subst-bd"/>
</dbReference>
<keyword evidence="4" id="KW-0804">Transcription</keyword>
<evidence type="ECO:0000313" key="7">
    <source>
        <dbReference type="Proteomes" id="UP000193396"/>
    </source>
</evidence>
<comment type="similarity">
    <text evidence="1">Belongs to the LysR transcriptional regulatory family.</text>
</comment>
<dbReference type="FunFam" id="1.10.10.10:FF:000001">
    <property type="entry name" value="LysR family transcriptional regulator"/>
    <property type="match status" value="1"/>
</dbReference>
<feature type="domain" description="HTH lysR-type" evidence="5">
    <location>
        <begin position="2"/>
        <end position="59"/>
    </location>
</feature>
<protein>
    <submittedName>
        <fullName evidence="6">LysR family transcriptional regulator</fullName>
    </submittedName>
</protein>
<comment type="caution">
    <text evidence="6">The sequence shown here is derived from an EMBL/GenBank/DDBJ whole genome shotgun (WGS) entry which is preliminary data.</text>
</comment>
<reference evidence="6 7" key="1">
    <citation type="submission" date="2014-03" db="EMBL/GenBank/DDBJ databases">
        <title>The draft genome sequence of Thalassospira alkalitolerans JCM 18968.</title>
        <authorList>
            <person name="Lai Q."/>
            <person name="Shao Z."/>
        </authorList>
    </citation>
    <scope>NUCLEOTIDE SEQUENCE [LARGE SCALE GENOMIC DNA]</scope>
    <source>
        <strain evidence="6 7">JCM 18968</strain>
    </source>
</reference>
<dbReference type="PRINTS" id="PR00039">
    <property type="entry name" value="HTHLYSR"/>
</dbReference>
<dbReference type="GO" id="GO:0000976">
    <property type="term" value="F:transcription cis-regulatory region binding"/>
    <property type="evidence" value="ECO:0007669"/>
    <property type="project" value="TreeGrafter"/>
</dbReference>
<dbReference type="Proteomes" id="UP000193396">
    <property type="component" value="Unassembled WGS sequence"/>
</dbReference>
<dbReference type="InterPro" id="IPR036390">
    <property type="entry name" value="WH_DNA-bd_sf"/>
</dbReference>
<sequence>MFEFKDIEILQDIVKAGGFRAAAQKYDLSQSAISSRVSALEKKLGILLFDRSNRQVRLTAAGLRFIEEAQRLLRARDRIWQELTHPGELSGTIRIGVAETIVHTILTGMLNKLKDDYPKVRFELSVDTSGQLASTMADDALDVAIMLRESVPQGAVAAALKPVQLGWYCTESMELPDHPMSLAELAEHAIVTFPKGTPPFREVESIFSAPDISPPALHGSASLSTVKHLVGDGFGIGVLPTLMVTNSVWDERIKVIPVRDEAQLTDLHFVISYYPERNREIGGAVIDAARLFDQTDR</sequence>
<keyword evidence="3" id="KW-0238">DNA-binding</keyword>
<evidence type="ECO:0000256" key="3">
    <source>
        <dbReference type="ARBA" id="ARBA00023125"/>
    </source>
</evidence>
<dbReference type="Pfam" id="PF00126">
    <property type="entry name" value="HTH_1"/>
    <property type="match status" value="1"/>
</dbReference>
<evidence type="ECO:0000256" key="4">
    <source>
        <dbReference type="ARBA" id="ARBA00023163"/>
    </source>
</evidence>
<organism evidence="6 7">
    <name type="scientific">Thalassospira alkalitolerans</name>
    <dbReference type="NCBI Taxonomy" id="1293890"/>
    <lineage>
        <taxon>Bacteria</taxon>
        <taxon>Pseudomonadati</taxon>
        <taxon>Pseudomonadota</taxon>
        <taxon>Alphaproteobacteria</taxon>
        <taxon>Rhodospirillales</taxon>
        <taxon>Thalassospiraceae</taxon>
        <taxon>Thalassospira</taxon>
    </lineage>
</organism>
<keyword evidence="2" id="KW-0805">Transcription regulation</keyword>
<dbReference type="SUPFAM" id="SSF46785">
    <property type="entry name" value="Winged helix' DNA-binding domain"/>
    <property type="match status" value="1"/>
</dbReference>
<dbReference type="InterPro" id="IPR036388">
    <property type="entry name" value="WH-like_DNA-bd_sf"/>
</dbReference>
<dbReference type="Gene3D" id="1.10.10.10">
    <property type="entry name" value="Winged helix-like DNA-binding domain superfamily/Winged helix DNA-binding domain"/>
    <property type="match status" value="1"/>
</dbReference>
<dbReference type="SUPFAM" id="SSF53850">
    <property type="entry name" value="Periplasmic binding protein-like II"/>
    <property type="match status" value="1"/>
</dbReference>
<gene>
    <name evidence="6" type="ORF">TALK_15570</name>
</gene>
<dbReference type="GO" id="GO:0003700">
    <property type="term" value="F:DNA-binding transcription factor activity"/>
    <property type="evidence" value="ECO:0007669"/>
    <property type="project" value="InterPro"/>
</dbReference>
<keyword evidence="7" id="KW-1185">Reference proteome</keyword>
<evidence type="ECO:0000256" key="2">
    <source>
        <dbReference type="ARBA" id="ARBA00023015"/>
    </source>
</evidence>